<evidence type="ECO:0000313" key="4">
    <source>
        <dbReference type="Proteomes" id="UP000799764"/>
    </source>
</evidence>
<evidence type="ECO:0000313" key="3">
    <source>
        <dbReference type="EMBL" id="KAF2442859.1"/>
    </source>
</evidence>
<feature type="region of interest" description="Disordered" evidence="1">
    <location>
        <begin position="152"/>
        <end position="172"/>
    </location>
</feature>
<organism evidence="3 4">
    <name type="scientific">Karstenula rhodostoma CBS 690.94</name>
    <dbReference type="NCBI Taxonomy" id="1392251"/>
    <lineage>
        <taxon>Eukaryota</taxon>
        <taxon>Fungi</taxon>
        <taxon>Dikarya</taxon>
        <taxon>Ascomycota</taxon>
        <taxon>Pezizomycotina</taxon>
        <taxon>Dothideomycetes</taxon>
        <taxon>Pleosporomycetidae</taxon>
        <taxon>Pleosporales</taxon>
        <taxon>Massarineae</taxon>
        <taxon>Didymosphaeriaceae</taxon>
        <taxon>Karstenula</taxon>
    </lineage>
</organism>
<proteinExistence type="predicted"/>
<evidence type="ECO:0000256" key="1">
    <source>
        <dbReference type="SAM" id="MobiDB-lite"/>
    </source>
</evidence>
<dbReference type="Proteomes" id="UP000799764">
    <property type="component" value="Unassembled WGS sequence"/>
</dbReference>
<dbReference type="Pfam" id="PF09804">
    <property type="entry name" value="DENND11"/>
    <property type="match status" value="1"/>
</dbReference>
<dbReference type="PANTHER" id="PTHR28153:SF1">
    <property type="entry name" value="DUF4484 DOMAIN-CONTAINING PROTEIN"/>
    <property type="match status" value="1"/>
</dbReference>
<keyword evidence="4" id="KW-1185">Reference proteome</keyword>
<feature type="compositionally biased region" description="Low complexity" evidence="1">
    <location>
        <begin position="1"/>
        <end position="12"/>
    </location>
</feature>
<dbReference type="OrthoDB" id="2152680at2759"/>
<name>A0A9P4PH37_9PLEO</name>
<protein>
    <recommendedName>
        <fullName evidence="2">DUF4484 domain-containing protein</fullName>
    </recommendedName>
</protein>
<evidence type="ECO:0000259" key="2">
    <source>
        <dbReference type="Pfam" id="PF14831"/>
    </source>
</evidence>
<dbReference type="EMBL" id="MU001503">
    <property type="protein sequence ID" value="KAF2442859.1"/>
    <property type="molecule type" value="Genomic_DNA"/>
</dbReference>
<reference evidence="3" key="1">
    <citation type="journal article" date="2020" name="Stud. Mycol.">
        <title>101 Dothideomycetes genomes: a test case for predicting lifestyles and emergence of pathogens.</title>
        <authorList>
            <person name="Haridas S."/>
            <person name="Albert R."/>
            <person name="Binder M."/>
            <person name="Bloem J."/>
            <person name="Labutti K."/>
            <person name="Salamov A."/>
            <person name="Andreopoulos B."/>
            <person name="Baker S."/>
            <person name="Barry K."/>
            <person name="Bills G."/>
            <person name="Bluhm B."/>
            <person name="Cannon C."/>
            <person name="Castanera R."/>
            <person name="Culley D."/>
            <person name="Daum C."/>
            <person name="Ezra D."/>
            <person name="Gonzalez J."/>
            <person name="Henrissat B."/>
            <person name="Kuo A."/>
            <person name="Liang C."/>
            <person name="Lipzen A."/>
            <person name="Lutzoni F."/>
            <person name="Magnuson J."/>
            <person name="Mondo S."/>
            <person name="Nolan M."/>
            <person name="Ohm R."/>
            <person name="Pangilinan J."/>
            <person name="Park H.-J."/>
            <person name="Ramirez L."/>
            <person name="Alfaro M."/>
            <person name="Sun H."/>
            <person name="Tritt A."/>
            <person name="Yoshinaga Y."/>
            <person name="Zwiers L.-H."/>
            <person name="Turgeon B."/>
            <person name="Goodwin S."/>
            <person name="Spatafora J."/>
            <person name="Crous P."/>
            <person name="Grigoriev I."/>
        </authorList>
    </citation>
    <scope>NUCLEOTIDE SEQUENCE</scope>
    <source>
        <strain evidence="3">CBS 690.94</strain>
    </source>
</reference>
<accession>A0A9P4PH37</accession>
<dbReference type="AlphaFoldDB" id="A0A9P4PH37"/>
<dbReference type="PANTHER" id="PTHR28153">
    <property type="entry name" value="PROTEIN, PUTATIVE-RELATED"/>
    <property type="match status" value="1"/>
</dbReference>
<dbReference type="GO" id="GO:0005811">
    <property type="term" value="C:lipid droplet"/>
    <property type="evidence" value="ECO:0007669"/>
    <property type="project" value="TreeGrafter"/>
</dbReference>
<dbReference type="InterPro" id="IPR053056">
    <property type="entry name" value="Lipid_Metab_Assoc_Protein"/>
</dbReference>
<comment type="caution">
    <text evidence="3">The sequence shown here is derived from an EMBL/GenBank/DDBJ whole genome shotgun (WGS) entry which is preliminary data.</text>
</comment>
<dbReference type="InterPro" id="IPR018626">
    <property type="entry name" value="LCHN/Anr2"/>
</dbReference>
<dbReference type="InterPro" id="IPR028115">
    <property type="entry name" value="DUF4484"/>
</dbReference>
<feature type="domain" description="DUF4484" evidence="2">
    <location>
        <begin position="426"/>
        <end position="508"/>
    </location>
</feature>
<dbReference type="Pfam" id="PF14831">
    <property type="entry name" value="DUF4484"/>
    <property type="match status" value="1"/>
</dbReference>
<gene>
    <name evidence="3" type="ORF">P171DRAFT_363332</name>
</gene>
<feature type="compositionally biased region" description="Basic and acidic residues" evidence="1">
    <location>
        <begin position="13"/>
        <end position="23"/>
    </location>
</feature>
<sequence>MSAGASTASSATDVERDHDHDVGADTDPPQLSALFLIRFDKKVGYTVAWKRSNAAVSLDGAVEYKSLPSGLHTLASDLVYFVHEGYAGLSAYAKGEAGAEERNAQFVSVGILVSRAYGRLGRSWLLASKLRHLAETLADDAERTAVLEEFWEQQSSGREGNDKAGSSKGEELRINGKAGRKRALSTLTSVVPSEKGGLVADHPALSMLKYVEVLGPLVFRLQQAALLRKRILFVGAPPVRTCCEFAGRADEAVYNLSVLSSIPPHAADVLSPGTETLLRLPALFSVGVHDIPELEQLQTQKANGATQAGEDRPSQGWVACTTDEIITTKKKLFDIVVKMPETYDAPPQKKVWPIMKTSDGTQIKASQRDLRRWKMLQLELRKHRRSPSEDYNEQDDDDDDGEQAALIRPNEACGAEDDLSVDDSIVESTTWPQLAYSGFMWWASAGEGDSYTTTERDRDRDLVGDLSDYADALPTAIIAYFHRSTTQLIQNLNSIIERSDEDETEEDDGTLLLDKGDVSRMGLDTWSEADRAFLSEFSWMWCGRVVDIRGASVDCCGVRIPVF</sequence>
<feature type="region of interest" description="Disordered" evidence="1">
    <location>
        <begin position="1"/>
        <end position="26"/>
    </location>
</feature>